<organism evidence="2 3">
    <name type="scientific">Escherichia coli</name>
    <dbReference type="NCBI Taxonomy" id="562"/>
    <lineage>
        <taxon>Bacteria</taxon>
        <taxon>Pseudomonadati</taxon>
        <taxon>Pseudomonadota</taxon>
        <taxon>Gammaproteobacteria</taxon>
        <taxon>Enterobacterales</taxon>
        <taxon>Enterobacteriaceae</taxon>
        <taxon>Escherichia</taxon>
    </lineage>
</organism>
<gene>
    <name evidence="2" type="primary">kil2</name>
    <name evidence="2" type="ORF">NCTC13148_00470</name>
</gene>
<feature type="compositionally biased region" description="Basic and acidic residues" evidence="1">
    <location>
        <begin position="9"/>
        <end position="22"/>
    </location>
</feature>
<evidence type="ECO:0000313" key="3">
    <source>
        <dbReference type="Proteomes" id="UP000254255"/>
    </source>
</evidence>
<dbReference type="EMBL" id="UGET01000004">
    <property type="protein sequence ID" value="STL64502.1"/>
    <property type="molecule type" value="Genomic_DNA"/>
</dbReference>
<dbReference type="AlphaFoldDB" id="A0A377BFR8"/>
<evidence type="ECO:0000256" key="1">
    <source>
        <dbReference type="SAM" id="MobiDB-lite"/>
    </source>
</evidence>
<proteinExistence type="predicted"/>
<sequence>MVNCRVKTLNREDQRRGTTSEVHSEKLENIMVHQHYGTQTVNRGAVQPGMLVKHKDSTWTASANARGRLYLHRGVEMTYTKDLLVEVYLNGLGHGLSH</sequence>
<protein>
    <submittedName>
        <fullName evidence="2">Prophage Kil protein</fullName>
    </submittedName>
</protein>
<feature type="region of interest" description="Disordered" evidence="1">
    <location>
        <begin position="1"/>
        <end position="22"/>
    </location>
</feature>
<dbReference type="Proteomes" id="UP000254255">
    <property type="component" value="Unassembled WGS sequence"/>
</dbReference>
<reference evidence="2 3" key="1">
    <citation type="submission" date="2018-06" db="EMBL/GenBank/DDBJ databases">
        <authorList>
            <consortium name="Pathogen Informatics"/>
            <person name="Doyle S."/>
        </authorList>
    </citation>
    <scope>NUCLEOTIDE SEQUENCE [LARGE SCALE GENOMIC DNA]</scope>
    <source>
        <strain evidence="2 3">NCTC13148</strain>
    </source>
</reference>
<accession>A0A377BFR8</accession>
<name>A0A377BFR8_ECOLX</name>
<evidence type="ECO:0000313" key="2">
    <source>
        <dbReference type="EMBL" id="STL64502.1"/>
    </source>
</evidence>